<dbReference type="SUPFAM" id="SSF54928">
    <property type="entry name" value="RNA-binding domain, RBD"/>
    <property type="match status" value="1"/>
</dbReference>
<dbReference type="InterPro" id="IPR012677">
    <property type="entry name" value="Nucleotide-bd_a/b_plait_sf"/>
</dbReference>
<dbReference type="PANTHER" id="PTHR48027">
    <property type="entry name" value="HETEROGENEOUS NUCLEAR RIBONUCLEOPROTEIN 87F-RELATED"/>
    <property type="match status" value="1"/>
</dbReference>
<dbReference type="AlphaFoldDB" id="A0A423W389"/>
<dbReference type="InterPro" id="IPR035979">
    <property type="entry name" value="RBD_domain_sf"/>
</dbReference>
<dbReference type="OrthoDB" id="439808at2759"/>
<feature type="domain" description="RRM" evidence="4">
    <location>
        <begin position="2"/>
        <end position="88"/>
    </location>
</feature>
<dbReference type="Pfam" id="PF00076">
    <property type="entry name" value="RRM_1"/>
    <property type="match status" value="1"/>
</dbReference>
<dbReference type="InterPro" id="IPR000504">
    <property type="entry name" value="RRM_dom"/>
</dbReference>
<accession>A0A423W389</accession>
<dbReference type="Gene3D" id="3.30.70.330">
    <property type="match status" value="1"/>
</dbReference>
<feature type="compositionally biased region" description="Gly residues" evidence="3">
    <location>
        <begin position="90"/>
        <end position="119"/>
    </location>
</feature>
<dbReference type="STRING" id="1230097.A0A423W389"/>
<dbReference type="InterPro" id="IPR052462">
    <property type="entry name" value="SLIRP/GR-RBP-like"/>
</dbReference>
<evidence type="ECO:0000313" key="5">
    <source>
        <dbReference type="EMBL" id="ROV97778.1"/>
    </source>
</evidence>
<sequence length="179" mass="19148">MSKLFIGGLSWSTDEQSLTEHFEKYGKIETAFVVKDRETGRSRGYGFVQFEETQDEGTTAEACADAAIAEMNDSELDGRNIRVDKATAREGGGGRGGFSRGGRGGGGFGRGRGGGGFGGRGDREGGSSYRGGSFSRGGGQYRDSPRRYDNNGGERSGERSGERQWRGDREGGSGRDQPY</sequence>
<evidence type="ECO:0000256" key="3">
    <source>
        <dbReference type="SAM" id="MobiDB-lite"/>
    </source>
</evidence>
<dbReference type="GO" id="GO:0003723">
    <property type="term" value="F:RNA binding"/>
    <property type="evidence" value="ECO:0007669"/>
    <property type="project" value="UniProtKB-UniRule"/>
</dbReference>
<evidence type="ECO:0000256" key="2">
    <source>
        <dbReference type="PROSITE-ProRule" id="PRU00176"/>
    </source>
</evidence>
<keyword evidence="1 2" id="KW-0694">RNA-binding</keyword>
<dbReference type="PROSITE" id="PS50102">
    <property type="entry name" value="RRM"/>
    <property type="match status" value="1"/>
</dbReference>
<evidence type="ECO:0000313" key="6">
    <source>
        <dbReference type="Proteomes" id="UP000285146"/>
    </source>
</evidence>
<reference evidence="5 6" key="1">
    <citation type="submission" date="2015-09" db="EMBL/GenBank/DDBJ databases">
        <title>Host preference determinants of Valsa canker pathogens revealed by comparative genomics.</title>
        <authorList>
            <person name="Yin Z."/>
            <person name="Huang L."/>
        </authorList>
    </citation>
    <scope>NUCLEOTIDE SEQUENCE [LARGE SCALE GENOMIC DNA]</scope>
    <source>
        <strain evidence="5 6">SXYLt</strain>
    </source>
</reference>
<keyword evidence="6" id="KW-1185">Reference proteome</keyword>
<feature type="region of interest" description="Disordered" evidence="3">
    <location>
        <begin position="78"/>
        <end position="179"/>
    </location>
</feature>
<dbReference type="SMART" id="SM00360">
    <property type="entry name" value="RRM"/>
    <property type="match status" value="1"/>
</dbReference>
<dbReference type="InParanoid" id="A0A423W389"/>
<gene>
    <name evidence="5" type="ORF">VPNG_08626</name>
</gene>
<evidence type="ECO:0000259" key="4">
    <source>
        <dbReference type="PROSITE" id="PS50102"/>
    </source>
</evidence>
<feature type="compositionally biased region" description="Basic and acidic residues" evidence="3">
    <location>
        <begin position="78"/>
        <end position="88"/>
    </location>
</feature>
<protein>
    <recommendedName>
        <fullName evidence="4">RRM domain-containing protein</fullName>
    </recommendedName>
</protein>
<dbReference type="Proteomes" id="UP000285146">
    <property type="component" value="Unassembled WGS sequence"/>
</dbReference>
<dbReference type="EMBL" id="LKEB01000063">
    <property type="protein sequence ID" value="ROV97778.1"/>
    <property type="molecule type" value="Genomic_DNA"/>
</dbReference>
<name>A0A423W389_9PEZI</name>
<evidence type="ECO:0000256" key="1">
    <source>
        <dbReference type="ARBA" id="ARBA00022884"/>
    </source>
</evidence>
<comment type="caution">
    <text evidence="5">The sequence shown here is derived from an EMBL/GenBank/DDBJ whole genome shotgun (WGS) entry which is preliminary data.</text>
</comment>
<proteinExistence type="predicted"/>
<feature type="compositionally biased region" description="Basic and acidic residues" evidence="3">
    <location>
        <begin position="155"/>
        <end position="179"/>
    </location>
</feature>
<organism evidence="5 6">
    <name type="scientific">Cytospora leucostoma</name>
    <dbReference type="NCBI Taxonomy" id="1230097"/>
    <lineage>
        <taxon>Eukaryota</taxon>
        <taxon>Fungi</taxon>
        <taxon>Dikarya</taxon>
        <taxon>Ascomycota</taxon>
        <taxon>Pezizomycotina</taxon>
        <taxon>Sordariomycetes</taxon>
        <taxon>Sordariomycetidae</taxon>
        <taxon>Diaporthales</taxon>
        <taxon>Cytosporaceae</taxon>
        <taxon>Cytospora</taxon>
    </lineage>
</organism>